<feature type="coiled-coil region" evidence="1">
    <location>
        <begin position="34"/>
        <end position="89"/>
    </location>
</feature>
<protein>
    <submittedName>
        <fullName evidence="2">Uncharacterized protein</fullName>
    </submittedName>
</protein>
<evidence type="ECO:0000256" key="1">
    <source>
        <dbReference type="SAM" id="Coils"/>
    </source>
</evidence>
<accession>A0AAW2YAR4</accession>
<evidence type="ECO:0000313" key="2">
    <source>
        <dbReference type="EMBL" id="KAL0462843.1"/>
    </source>
</evidence>
<dbReference type="AlphaFoldDB" id="A0AAW2YAR4"/>
<dbReference type="InterPro" id="IPR038077">
    <property type="entry name" value="Troponin_sf"/>
</dbReference>
<keyword evidence="1" id="KW-0175">Coiled coil</keyword>
<sequence>MRGCFPPSFLGSLYVKNSYPAARGCPLCLLARQWQKLEDKADHLNADVARLKEEKKELVARAQQQEKELKKLKKEVAGHEEAIRKAVEKAELDFPNSEGWSVFSEGVLG</sequence>
<dbReference type="EMBL" id="JACGWN010000001">
    <property type="protein sequence ID" value="KAL0462843.1"/>
    <property type="molecule type" value="Genomic_DNA"/>
</dbReference>
<name>A0AAW2YAR4_9LAMI</name>
<gene>
    <name evidence="2" type="ORF">Slati_0171900</name>
</gene>
<proteinExistence type="predicted"/>
<reference evidence="2" key="2">
    <citation type="journal article" date="2024" name="Plant">
        <title>Genomic evolution and insights into agronomic trait innovations of Sesamum species.</title>
        <authorList>
            <person name="Miao H."/>
            <person name="Wang L."/>
            <person name="Qu L."/>
            <person name="Liu H."/>
            <person name="Sun Y."/>
            <person name="Le M."/>
            <person name="Wang Q."/>
            <person name="Wei S."/>
            <person name="Zheng Y."/>
            <person name="Lin W."/>
            <person name="Duan Y."/>
            <person name="Cao H."/>
            <person name="Xiong S."/>
            <person name="Wang X."/>
            <person name="Wei L."/>
            <person name="Li C."/>
            <person name="Ma Q."/>
            <person name="Ju M."/>
            <person name="Zhao R."/>
            <person name="Li G."/>
            <person name="Mu C."/>
            <person name="Tian Q."/>
            <person name="Mei H."/>
            <person name="Zhang T."/>
            <person name="Gao T."/>
            <person name="Zhang H."/>
        </authorList>
    </citation>
    <scope>NUCLEOTIDE SEQUENCE</scope>
    <source>
        <strain evidence="2">KEN1</strain>
    </source>
</reference>
<reference evidence="2" key="1">
    <citation type="submission" date="2020-06" db="EMBL/GenBank/DDBJ databases">
        <authorList>
            <person name="Li T."/>
            <person name="Hu X."/>
            <person name="Zhang T."/>
            <person name="Song X."/>
            <person name="Zhang H."/>
            <person name="Dai N."/>
            <person name="Sheng W."/>
            <person name="Hou X."/>
            <person name="Wei L."/>
        </authorList>
    </citation>
    <scope>NUCLEOTIDE SEQUENCE</scope>
    <source>
        <strain evidence="2">KEN1</strain>
        <tissue evidence="2">Leaf</tissue>
    </source>
</reference>
<organism evidence="2">
    <name type="scientific">Sesamum latifolium</name>
    <dbReference type="NCBI Taxonomy" id="2727402"/>
    <lineage>
        <taxon>Eukaryota</taxon>
        <taxon>Viridiplantae</taxon>
        <taxon>Streptophyta</taxon>
        <taxon>Embryophyta</taxon>
        <taxon>Tracheophyta</taxon>
        <taxon>Spermatophyta</taxon>
        <taxon>Magnoliopsida</taxon>
        <taxon>eudicotyledons</taxon>
        <taxon>Gunneridae</taxon>
        <taxon>Pentapetalae</taxon>
        <taxon>asterids</taxon>
        <taxon>lamiids</taxon>
        <taxon>Lamiales</taxon>
        <taxon>Pedaliaceae</taxon>
        <taxon>Sesamum</taxon>
    </lineage>
</organism>
<comment type="caution">
    <text evidence="2">The sequence shown here is derived from an EMBL/GenBank/DDBJ whole genome shotgun (WGS) entry which is preliminary data.</text>
</comment>
<dbReference type="SUPFAM" id="SSF90250">
    <property type="entry name" value="Troponin coil-coiled subunits"/>
    <property type="match status" value="1"/>
</dbReference>